<dbReference type="PROSITE" id="PS00107">
    <property type="entry name" value="PROTEIN_KINASE_ATP"/>
    <property type="match status" value="1"/>
</dbReference>
<dbReference type="GO" id="GO:0005737">
    <property type="term" value="C:cytoplasm"/>
    <property type="evidence" value="ECO:0007669"/>
    <property type="project" value="TreeGrafter"/>
</dbReference>
<keyword evidence="3" id="KW-0067">ATP-binding</keyword>
<dbReference type="SMART" id="SM00364">
    <property type="entry name" value="LRR_BAC"/>
    <property type="match status" value="5"/>
</dbReference>
<reference evidence="5 6" key="1">
    <citation type="submission" date="2019-12" db="EMBL/GenBank/DDBJ databases">
        <title>Novel species isolated from a subtropical stream in China.</title>
        <authorList>
            <person name="Lu H."/>
        </authorList>
    </citation>
    <scope>NUCLEOTIDE SEQUENCE [LARGE SCALE GENOMIC DNA]</scope>
    <source>
        <strain evidence="5 6">DS3</strain>
    </source>
</reference>
<gene>
    <name evidence="5" type="ORF">GTP41_22255</name>
</gene>
<dbReference type="SUPFAM" id="SSF56112">
    <property type="entry name" value="Protein kinase-like (PK-like)"/>
    <property type="match status" value="1"/>
</dbReference>
<evidence type="ECO:0000259" key="4">
    <source>
        <dbReference type="PROSITE" id="PS50011"/>
    </source>
</evidence>
<dbReference type="PROSITE" id="PS51450">
    <property type="entry name" value="LRR"/>
    <property type="match status" value="1"/>
</dbReference>
<dbReference type="Gene3D" id="1.10.510.10">
    <property type="entry name" value="Transferase(Phosphotransferase) domain 1"/>
    <property type="match status" value="1"/>
</dbReference>
<dbReference type="PROSITE" id="PS50011">
    <property type="entry name" value="PROTEIN_KINASE_DOM"/>
    <property type="match status" value="1"/>
</dbReference>
<feature type="domain" description="Protein kinase" evidence="4">
    <location>
        <begin position="205"/>
        <end position="428"/>
    </location>
</feature>
<evidence type="ECO:0000256" key="2">
    <source>
        <dbReference type="ARBA" id="ARBA00022737"/>
    </source>
</evidence>
<dbReference type="Pfam" id="PF13855">
    <property type="entry name" value="LRR_8"/>
    <property type="match status" value="1"/>
</dbReference>
<evidence type="ECO:0000313" key="6">
    <source>
        <dbReference type="Proteomes" id="UP000448575"/>
    </source>
</evidence>
<dbReference type="InterPro" id="IPR017441">
    <property type="entry name" value="Protein_kinase_ATP_BS"/>
</dbReference>
<dbReference type="GO" id="GO:0005524">
    <property type="term" value="F:ATP binding"/>
    <property type="evidence" value="ECO:0007669"/>
    <property type="project" value="UniProtKB-UniRule"/>
</dbReference>
<keyword evidence="3" id="KW-0547">Nucleotide-binding</keyword>
<dbReference type="Gene3D" id="3.30.200.20">
    <property type="entry name" value="Phosphorylase Kinase, domain 1"/>
    <property type="match status" value="1"/>
</dbReference>
<organism evidence="5 6">
    <name type="scientific">Pseudoduganella guangdongensis</name>
    <dbReference type="NCBI Taxonomy" id="2692179"/>
    <lineage>
        <taxon>Bacteria</taxon>
        <taxon>Pseudomonadati</taxon>
        <taxon>Pseudomonadota</taxon>
        <taxon>Betaproteobacteria</taxon>
        <taxon>Burkholderiales</taxon>
        <taxon>Oxalobacteraceae</taxon>
        <taxon>Telluria group</taxon>
        <taxon>Pseudoduganella</taxon>
    </lineage>
</organism>
<dbReference type="InterPro" id="IPR001611">
    <property type="entry name" value="Leu-rich_rpt"/>
</dbReference>
<sequence length="428" mass="46501">MMHTLEQLRAGELAGVTRLQIRAGLTEFPDEIFDLADSLEILDLSGNALTRLPDNLPLLKHLRIIFCSDNQFTKLPEVLGSCSNLTMIGFRANQITSVPASALPSGLRWLVLTDNRLEQLPDELGQCADLQKLMLSGNRLRTLPPTLAKCEKLELLRIAANNLSELPQWLLAMPRLSWLAFAGNPFSATHTAAPPPVTNIPWRELTLQEKLGEGASGIIHRAKLNDEYVAVKVFKGAMTSDGLPEHEMAACIGAGRHPNLIPVLGIIPDHPARVPALVMPLIDSSLRNLAGPPNLQSCTRDIYAEDAWFSVDTVLNISSGIASAAERLHAQGIMHGDLYGHNILYCGNGNAVLGDFGAASLFEPRDSLSSALEQIEVRAFGCLLEELLERSDANIPSLQQLMHDCLHPSPQGRPAFAEVVARLSSLAP</sequence>
<name>A0A6N9HPU9_9BURK</name>
<dbReference type="PANTHER" id="PTHR48051">
    <property type="match status" value="1"/>
</dbReference>
<evidence type="ECO:0000313" key="5">
    <source>
        <dbReference type="EMBL" id="MYN04822.1"/>
    </source>
</evidence>
<dbReference type="InterPro" id="IPR050216">
    <property type="entry name" value="LRR_domain-containing"/>
</dbReference>
<keyword evidence="1" id="KW-0433">Leucine-rich repeat</keyword>
<dbReference type="Pfam" id="PF00069">
    <property type="entry name" value="Pkinase"/>
    <property type="match status" value="1"/>
</dbReference>
<keyword evidence="6" id="KW-1185">Reference proteome</keyword>
<dbReference type="InterPro" id="IPR011009">
    <property type="entry name" value="Kinase-like_dom_sf"/>
</dbReference>
<dbReference type="AlphaFoldDB" id="A0A6N9HPU9"/>
<proteinExistence type="predicted"/>
<dbReference type="EMBL" id="WWCJ01000021">
    <property type="protein sequence ID" value="MYN04822.1"/>
    <property type="molecule type" value="Genomic_DNA"/>
</dbReference>
<evidence type="ECO:0000256" key="3">
    <source>
        <dbReference type="PROSITE-ProRule" id="PRU10141"/>
    </source>
</evidence>
<feature type="binding site" evidence="3">
    <location>
        <position position="232"/>
    </location>
    <ligand>
        <name>ATP</name>
        <dbReference type="ChEBI" id="CHEBI:30616"/>
    </ligand>
</feature>
<dbReference type="PANTHER" id="PTHR48051:SF1">
    <property type="entry name" value="RAS SUPPRESSOR PROTEIN 1"/>
    <property type="match status" value="1"/>
</dbReference>
<dbReference type="SUPFAM" id="SSF52058">
    <property type="entry name" value="L domain-like"/>
    <property type="match status" value="1"/>
</dbReference>
<dbReference type="InterPro" id="IPR003591">
    <property type="entry name" value="Leu-rich_rpt_typical-subtyp"/>
</dbReference>
<dbReference type="Pfam" id="PF00560">
    <property type="entry name" value="LRR_1"/>
    <property type="match status" value="1"/>
</dbReference>
<dbReference type="Gene3D" id="3.80.10.10">
    <property type="entry name" value="Ribonuclease Inhibitor"/>
    <property type="match status" value="2"/>
</dbReference>
<dbReference type="SMART" id="SM00369">
    <property type="entry name" value="LRR_TYP"/>
    <property type="match status" value="5"/>
</dbReference>
<accession>A0A6N9HPU9</accession>
<protein>
    <submittedName>
        <fullName evidence="5">Protein kinase</fullName>
    </submittedName>
</protein>
<keyword evidence="5" id="KW-0808">Transferase</keyword>
<evidence type="ECO:0000256" key="1">
    <source>
        <dbReference type="ARBA" id="ARBA00022614"/>
    </source>
</evidence>
<comment type="caution">
    <text evidence="5">The sequence shown here is derived from an EMBL/GenBank/DDBJ whole genome shotgun (WGS) entry which is preliminary data.</text>
</comment>
<dbReference type="InterPro" id="IPR032675">
    <property type="entry name" value="LRR_dom_sf"/>
</dbReference>
<dbReference type="GO" id="GO:0004672">
    <property type="term" value="F:protein kinase activity"/>
    <property type="evidence" value="ECO:0007669"/>
    <property type="project" value="InterPro"/>
</dbReference>
<keyword evidence="2" id="KW-0677">Repeat</keyword>
<keyword evidence="5" id="KW-0418">Kinase</keyword>
<dbReference type="Proteomes" id="UP000448575">
    <property type="component" value="Unassembled WGS sequence"/>
</dbReference>
<dbReference type="InterPro" id="IPR000719">
    <property type="entry name" value="Prot_kinase_dom"/>
</dbReference>